<name>A0ABS8AYY6_9BACT</name>
<dbReference type="Proteomes" id="UP001165296">
    <property type="component" value="Unassembled WGS sequence"/>
</dbReference>
<organism evidence="1 2">
    <name type="scientific">Hymenobacter lucidus</name>
    <dbReference type="NCBI Taxonomy" id="2880930"/>
    <lineage>
        <taxon>Bacteria</taxon>
        <taxon>Pseudomonadati</taxon>
        <taxon>Bacteroidota</taxon>
        <taxon>Cytophagia</taxon>
        <taxon>Cytophagales</taxon>
        <taxon>Hymenobacteraceae</taxon>
        <taxon>Hymenobacter</taxon>
    </lineage>
</organism>
<protein>
    <submittedName>
        <fullName evidence="1">Uncharacterized protein</fullName>
    </submittedName>
</protein>
<accession>A0ABS8AYY6</accession>
<dbReference type="EMBL" id="JAJADR010000014">
    <property type="protein sequence ID" value="MCB2411019.1"/>
    <property type="molecule type" value="Genomic_DNA"/>
</dbReference>
<comment type="caution">
    <text evidence="1">The sequence shown here is derived from an EMBL/GenBank/DDBJ whole genome shotgun (WGS) entry which is preliminary data.</text>
</comment>
<keyword evidence="2" id="KW-1185">Reference proteome</keyword>
<evidence type="ECO:0000313" key="1">
    <source>
        <dbReference type="EMBL" id="MCB2411019.1"/>
    </source>
</evidence>
<evidence type="ECO:0000313" key="2">
    <source>
        <dbReference type="Proteomes" id="UP001165296"/>
    </source>
</evidence>
<proteinExistence type="predicted"/>
<gene>
    <name evidence="1" type="ORF">LGH74_23735</name>
</gene>
<dbReference type="RefSeq" id="WP_226180473.1">
    <property type="nucleotide sequence ID" value="NZ_JAJADR010000014.1"/>
</dbReference>
<sequence>MPREPHALVAVLHQVQTGLSDPQHHYLVCTNYFQTESGPVLLGTLHLHQSTVWQLEIGTKDFNCEVLLDAGALGHHSPIRVSYDQVWQVMKGAGPQFDAENEEDILYENTSALSAFAQQGLPE</sequence>
<reference evidence="1" key="1">
    <citation type="submission" date="2021-10" db="EMBL/GenBank/DDBJ databases">
        <authorList>
            <person name="Dean J.D."/>
            <person name="Kim M.K."/>
            <person name="Newey C.N."/>
            <person name="Stoker T.S."/>
            <person name="Thompson D.W."/>
            <person name="Grose J.H."/>
        </authorList>
    </citation>
    <scope>NUCLEOTIDE SEQUENCE</scope>
    <source>
        <strain evidence="1">BT178</strain>
    </source>
</reference>